<comment type="caution">
    <text evidence="2">The sequence shown here is derived from an EMBL/GenBank/DDBJ whole genome shotgun (WGS) entry which is preliminary data.</text>
</comment>
<gene>
    <name evidence="2" type="ORF">FCC1311_102062</name>
</gene>
<sequence>MPMGRDLKSLNEELHALEAELKLIENAQTTSERCEEIAKYVRENEGYDALVSKTPNNPFTQARKTGGGGCCG</sequence>
<evidence type="ECO:0000313" key="3">
    <source>
        <dbReference type="Proteomes" id="UP000241890"/>
    </source>
</evidence>
<dbReference type="GO" id="GO:0007186">
    <property type="term" value="P:G protein-coupled receptor signaling pathway"/>
    <property type="evidence" value="ECO:0007669"/>
    <property type="project" value="InterPro"/>
</dbReference>
<dbReference type="AlphaFoldDB" id="A0A2R5GZ06"/>
<dbReference type="SUPFAM" id="SSF48670">
    <property type="entry name" value="Transducin (heterotrimeric G protein), gamma chain"/>
    <property type="match status" value="1"/>
</dbReference>
<organism evidence="2 3">
    <name type="scientific">Hondaea fermentalgiana</name>
    <dbReference type="NCBI Taxonomy" id="2315210"/>
    <lineage>
        <taxon>Eukaryota</taxon>
        <taxon>Sar</taxon>
        <taxon>Stramenopiles</taxon>
        <taxon>Bigyra</taxon>
        <taxon>Labyrinthulomycetes</taxon>
        <taxon>Thraustochytrida</taxon>
        <taxon>Thraustochytriidae</taxon>
        <taxon>Hondaea</taxon>
    </lineage>
</organism>
<dbReference type="Gene3D" id="4.10.260.10">
    <property type="entry name" value="Transducin (heterotrimeric G protein), gamma chain"/>
    <property type="match status" value="1"/>
</dbReference>
<dbReference type="EMBL" id="BEYU01000176">
    <property type="protein sequence ID" value="GBG33983.1"/>
    <property type="molecule type" value="Genomic_DNA"/>
</dbReference>
<name>A0A2R5GZ06_9STRA</name>
<reference evidence="2 3" key="1">
    <citation type="submission" date="2017-12" db="EMBL/GenBank/DDBJ databases">
        <title>Sequencing, de novo assembly and annotation of complete genome of a new Thraustochytrid species, strain FCC1311.</title>
        <authorList>
            <person name="Sedici K."/>
            <person name="Godart F."/>
            <person name="Aiese Cigliano R."/>
            <person name="Sanseverino W."/>
            <person name="Barakat M."/>
            <person name="Ortet P."/>
            <person name="Marechal E."/>
            <person name="Cagnac O."/>
            <person name="Amato A."/>
        </authorList>
    </citation>
    <scope>NUCLEOTIDE SEQUENCE [LARGE SCALE GENOMIC DNA]</scope>
</reference>
<keyword evidence="3" id="KW-1185">Reference proteome</keyword>
<evidence type="ECO:0000259" key="1">
    <source>
        <dbReference type="Pfam" id="PF00631"/>
    </source>
</evidence>
<proteinExistence type="predicted"/>
<dbReference type="InParanoid" id="A0A2R5GZ06"/>
<evidence type="ECO:0000313" key="2">
    <source>
        <dbReference type="EMBL" id="GBG33983.1"/>
    </source>
</evidence>
<dbReference type="Proteomes" id="UP000241890">
    <property type="component" value="Unassembled WGS sequence"/>
</dbReference>
<dbReference type="InterPro" id="IPR036284">
    <property type="entry name" value="GGL_sf"/>
</dbReference>
<dbReference type="Pfam" id="PF00631">
    <property type="entry name" value="G-gamma"/>
    <property type="match status" value="1"/>
</dbReference>
<accession>A0A2R5GZ06</accession>
<feature type="domain" description="G protein gamma" evidence="1">
    <location>
        <begin position="9"/>
        <end position="71"/>
    </location>
</feature>
<dbReference type="InterPro" id="IPR015898">
    <property type="entry name" value="G-protein_gamma-like_dom"/>
</dbReference>
<protein>
    <recommendedName>
        <fullName evidence="1">G protein gamma domain-containing protein</fullName>
    </recommendedName>
</protein>